<name>A0AAJ7WK07_PETMA</name>
<proteinExistence type="predicted"/>
<evidence type="ECO:0000313" key="3">
    <source>
        <dbReference type="RefSeq" id="XP_032800435.1"/>
    </source>
</evidence>
<dbReference type="RefSeq" id="XP_032800435.1">
    <property type="nucleotide sequence ID" value="XM_032944544.1"/>
</dbReference>
<feature type="region of interest" description="Disordered" evidence="1">
    <location>
        <begin position="41"/>
        <end position="93"/>
    </location>
</feature>
<reference evidence="3" key="1">
    <citation type="submission" date="2025-08" db="UniProtKB">
        <authorList>
            <consortium name="RefSeq"/>
        </authorList>
    </citation>
    <scope>IDENTIFICATION</scope>
    <source>
        <tissue evidence="3">Sperm</tissue>
    </source>
</reference>
<gene>
    <name evidence="3" type="primary">LOC116937448</name>
</gene>
<organism evidence="2 3">
    <name type="scientific">Petromyzon marinus</name>
    <name type="common">Sea lamprey</name>
    <dbReference type="NCBI Taxonomy" id="7757"/>
    <lineage>
        <taxon>Eukaryota</taxon>
        <taxon>Metazoa</taxon>
        <taxon>Chordata</taxon>
        <taxon>Craniata</taxon>
        <taxon>Vertebrata</taxon>
        <taxon>Cyclostomata</taxon>
        <taxon>Hyperoartia</taxon>
        <taxon>Petromyzontiformes</taxon>
        <taxon>Petromyzontidae</taxon>
        <taxon>Petromyzon</taxon>
    </lineage>
</organism>
<dbReference type="Proteomes" id="UP001318040">
    <property type="component" value="Unplaced"/>
</dbReference>
<dbReference type="KEGG" id="pmrn:116937448"/>
<evidence type="ECO:0000313" key="2">
    <source>
        <dbReference type="Proteomes" id="UP001318040"/>
    </source>
</evidence>
<evidence type="ECO:0000256" key="1">
    <source>
        <dbReference type="SAM" id="MobiDB-lite"/>
    </source>
</evidence>
<dbReference type="AlphaFoldDB" id="A0AAJ7WK07"/>
<accession>A0AAJ7WK07</accession>
<protein>
    <submittedName>
        <fullName evidence="3">Nuclear pore complex protein nup54-like</fullName>
    </submittedName>
</protein>
<keyword evidence="2" id="KW-1185">Reference proteome</keyword>
<feature type="compositionally biased region" description="Low complexity" evidence="1">
    <location>
        <begin position="63"/>
        <end position="93"/>
    </location>
</feature>
<sequence>MSDAFEDDFLRLLFGESTRPTTPSELACSAFCHGDGTGFLGNSPGRAGDGAVFAPFDPPPLSAAAAAASVQQQQQQHHQQQQQQQQHHQQQQQ</sequence>